<feature type="chain" id="PRO_5012852612" description="AB hydrolase-1 domain-containing protein" evidence="4">
    <location>
        <begin position="21"/>
        <end position="345"/>
    </location>
</feature>
<dbReference type="InterPro" id="IPR016986">
    <property type="entry name" value="UCP031982_abhydr"/>
</dbReference>
<evidence type="ECO:0000313" key="6">
    <source>
        <dbReference type="Proteomes" id="UP000216361"/>
    </source>
</evidence>
<evidence type="ECO:0000256" key="4">
    <source>
        <dbReference type="SAM" id="SignalP"/>
    </source>
</evidence>
<evidence type="ECO:0000313" key="5">
    <source>
        <dbReference type="EMBL" id="OYQ20644.1"/>
    </source>
</evidence>
<accession>A0A255XW81</accession>
<dbReference type="PANTHER" id="PTHR10272:SF0">
    <property type="entry name" value="PLATELET-ACTIVATING FACTOR ACETYLHYDROLASE"/>
    <property type="match status" value="1"/>
</dbReference>
<keyword evidence="2" id="KW-0442">Lipid degradation</keyword>
<comment type="caution">
    <text evidence="5">The sequence shown here is derived from an EMBL/GenBank/DDBJ whole genome shotgun (WGS) entry which is preliminary data.</text>
</comment>
<dbReference type="EMBL" id="NOXS01000027">
    <property type="protein sequence ID" value="OYQ20644.1"/>
    <property type="molecule type" value="Genomic_DNA"/>
</dbReference>
<dbReference type="RefSeq" id="WP_094407796.1">
    <property type="nucleotide sequence ID" value="NZ_BMJZ01000009.1"/>
</dbReference>
<proteinExistence type="predicted"/>
<evidence type="ECO:0000256" key="2">
    <source>
        <dbReference type="ARBA" id="ARBA00022963"/>
    </source>
</evidence>
<dbReference type="SUPFAM" id="SSF53474">
    <property type="entry name" value="alpha/beta-Hydrolases"/>
    <property type="match status" value="1"/>
</dbReference>
<gene>
    <name evidence="5" type="ORF">CHR90_04545</name>
</gene>
<dbReference type="PANTHER" id="PTHR10272">
    <property type="entry name" value="PLATELET-ACTIVATING FACTOR ACETYLHYDROLASE"/>
    <property type="match status" value="1"/>
</dbReference>
<evidence type="ECO:0000256" key="3">
    <source>
        <dbReference type="ARBA" id="ARBA00023098"/>
    </source>
</evidence>
<dbReference type="PIRSF" id="PIRSF031982">
    <property type="entry name" value="UCP031982_abhydr"/>
    <property type="match status" value="1"/>
</dbReference>
<keyword evidence="1" id="KW-0378">Hydrolase</keyword>
<dbReference type="GO" id="GO:0016042">
    <property type="term" value="P:lipid catabolic process"/>
    <property type="evidence" value="ECO:0007669"/>
    <property type="project" value="UniProtKB-KW"/>
</dbReference>
<sequence>MKRTLLALLLPLLIAPLARAEIGTRDAILTDRADRPLTLRFFYPTTAREGAVMIGDNPALTGVRAIPGAPIVPGPAPLVIFSHGSGGNLTNQAWLAAALAERGMIAVSLNHPGTTTRDNGPPGSAALWERPADIRRVIDAVLQAGNGILPSGGQVAPDRIALIGHSLGGFTALWSLGARFDLARFEADCRTPASPAPCRIAKLYHLGKTAEAPALLAADQREPRLRAAVALDPGLARAFSPGSLMRVETPLLLIPATAPNPEMPPAAETGYLAAHLPPANHRVEPLAGAAHFSFLPECKPGGAALIAADDPDDAIICRDGPGGDRADLHRRTIGLVADFLEKSGF</sequence>
<keyword evidence="4" id="KW-0732">Signal</keyword>
<organism evidence="5 6">
    <name type="scientific">Elstera cyanobacteriorum</name>
    <dbReference type="NCBI Taxonomy" id="2022747"/>
    <lineage>
        <taxon>Bacteria</taxon>
        <taxon>Pseudomonadati</taxon>
        <taxon>Pseudomonadota</taxon>
        <taxon>Alphaproteobacteria</taxon>
        <taxon>Rhodospirillales</taxon>
        <taxon>Rhodospirillaceae</taxon>
        <taxon>Elstera</taxon>
    </lineage>
</organism>
<feature type="signal peptide" evidence="4">
    <location>
        <begin position="1"/>
        <end position="20"/>
    </location>
</feature>
<dbReference type="InterPro" id="IPR029058">
    <property type="entry name" value="AB_hydrolase_fold"/>
</dbReference>
<keyword evidence="3" id="KW-0443">Lipid metabolism</keyword>
<dbReference type="Gene3D" id="3.40.50.1820">
    <property type="entry name" value="alpha/beta hydrolase"/>
    <property type="match status" value="1"/>
</dbReference>
<evidence type="ECO:0008006" key="7">
    <source>
        <dbReference type="Google" id="ProtNLM"/>
    </source>
</evidence>
<name>A0A255XW81_9PROT</name>
<dbReference type="GO" id="GO:0003847">
    <property type="term" value="F:1-alkyl-2-acetylglycerophosphocholine esterase activity"/>
    <property type="evidence" value="ECO:0007669"/>
    <property type="project" value="TreeGrafter"/>
</dbReference>
<evidence type="ECO:0000256" key="1">
    <source>
        <dbReference type="ARBA" id="ARBA00022801"/>
    </source>
</evidence>
<keyword evidence="6" id="KW-1185">Reference proteome</keyword>
<reference evidence="5 6" key="1">
    <citation type="submission" date="2017-07" db="EMBL/GenBank/DDBJ databases">
        <title>Elstera cyanobacteriorum sp. nov., a novel bacterium isolated from cyanobacterial aggregates in a eutrophic lake.</title>
        <authorList>
            <person name="Cai H."/>
        </authorList>
    </citation>
    <scope>NUCLEOTIDE SEQUENCE [LARGE SCALE GENOMIC DNA]</scope>
    <source>
        <strain evidence="5 6">TH019</strain>
    </source>
</reference>
<dbReference type="Proteomes" id="UP000216361">
    <property type="component" value="Unassembled WGS sequence"/>
</dbReference>
<protein>
    <recommendedName>
        <fullName evidence="7">AB hydrolase-1 domain-containing protein</fullName>
    </recommendedName>
</protein>
<dbReference type="OrthoDB" id="9814760at2"/>
<dbReference type="AlphaFoldDB" id="A0A255XW81"/>